<gene>
    <name evidence="2" type="ORF">H3Z74_17555</name>
</gene>
<dbReference type="Proteomes" id="UP000516148">
    <property type="component" value="Chromosome"/>
</dbReference>
<dbReference type="InterPro" id="IPR027268">
    <property type="entry name" value="Peptidase_M4/M1_CTD_sf"/>
</dbReference>
<organism evidence="2 3">
    <name type="scientific">Sphingomonas alpina</name>
    <dbReference type="NCBI Taxonomy" id="653931"/>
    <lineage>
        <taxon>Bacteria</taxon>
        <taxon>Pseudomonadati</taxon>
        <taxon>Pseudomonadota</taxon>
        <taxon>Alphaproteobacteria</taxon>
        <taxon>Sphingomonadales</taxon>
        <taxon>Sphingomonadaceae</taxon>
        <taxon>Sphingomonas</taxon>
    </lineage>
</organism>
<dbReference type="AlphaFoldDB" id="A0A7H0LFT4"/>
<feature type="chain" id="PRO_5028873276" description="M1 family metallopeptidase" evidence="1">
    <location>
        <begin position="20"/>
        <end position="408"/>
    </location>
</feature>
<evidence type="ECO:0000313" key="3">
    <source>
        <dbReference type="Proteomes" id="UP000516148"/>
    </source>
</evidence>
<feature type="signal peptide" evidence="1">
    <location>
        <begin position="1"/>
        <end position="19"/>
    </location>
</feature>
<evidence type="ECO:0000313" key="2">
    <source>
        <dbReference type="EMBL" id="QNQ08537.1"/>
    </source>
</evidence>
<dbReference type="Gene3D" id="1.10.390.10">
    <property type="entry name" value="Neutral Protease Domain 2"/>
    <property type="match status" value="1"/>
</dbReference>
<name>A0A7H0LFT4_9SPHN</name>
<reference evidence="2 3" key="1">
    <citation type="submission" date="2020-09" db="EMBL/GenBank/DDBJ databases">
        <title>Sphingomonas sp., a new species isolated from pork steak.</title>
        <authorList>
            <person name="Heidler von Heilborn D."/>
        </authorList>
    </citation>
    <scope>NUCLEOTIDE SEQUENCE [LARGE SCALE GENOMIC DNA]</scope>
    <source>
        <strain evidence="3">S8-3T</strain>
    </source>
</reference>
<dbReference type="KEGG" id="spap:H3Z74_17555"/>
<dbReference type="SUPFAM" id="SSF55486">
    <property type="entry name" value="Metalloproteases ('zincins'), catalytic domain"/>
    <property type="match status" value="1"/>
</dbReference>
<protein>
    <recommendedName>
        <fullName evidence="4">M1 family metallopeptidase</fullName>
    </recommendedName>
</protein>
<evidence type="ECO:0008006" key="4">
    <source>
        <dbReference type="Google" id="ProtNLM"/>
    </source>
</evidence>
<dbReference type="EMBL" id="CP061038">
    <property type="protein sequence ID" value="QNQ08537.1"/>
    <property type="molecule type" value="Genomic_DNA"/>
</dbReference>
<evidence type="ECO:0000256" key="1">
    <source>
        <dbReference type="SAM" id="SignalP"/>
    </source>
</evidence>
<proteinExistence type="predicted"/>
<keyword evidence="1" id="KW-0732">Signal</keyword>
<keyword evidence="3" id="KW-1185">Reference proteome</keyword>
<dbReference type="RefSeq" id="WP_187760865.1">
    <property type="nucleotide sequence ID" value="NZ_CP061038.1"/>
</dbReference>
<sequence length="408" mass="44460">MIRLLAALLLALTPFAAHAADTIHYDVRATIGADGMLDADVRITLPEAAAGTGKAFLLGRRFVLVPGDFGGDVRVETVAAETPVAALNRITLSYPAGKRTLRFRYRGPLAPAETDGVAPIRPEGVELFIDHMWLPFGADIQTMFDVDARIDGLAKDLIVVAQGEVRRTSTGVIIHRPQLDVDLPLVAMRGLHKAAGPGVEYYATDLTTPVSQLYQRHALAASAYLAKWFDPLPDPIRMVAVSRARRLGYSRTGYTVVNDSGRPEGPLVEAGTARHVAHEFAHAWWRSASPLTDDFWLVESTAEYVAIRYIDATMGPDTARQLLDAKRAEAAKAGPVMGHGRPNRVQLYQKGPLLLFDLEQRIGRDRMDTLLLEVSRTTPNTTKQFLDLLTRIAGKDAASAFDAALHAG</sequence>
<accession>A0A7H0LFT4</accession>